<keyword evidence="3" id="KW-0328">Glycosyltransferase</keyword>
<evidence type="ECO:0000256" key="5">
    <source>
        <dbReference type="ARBA" id="ARBA00022801"/>
    </source>
</evidence>
<dbReference type="Pfam" id="PF03734">
    <property type="entry name" value="YkuD"/>
    <property type="match status" value="1"/>
</dbReference>
<keyword evidence="5" id="KW-0378">Hydrolase</keyword>
<dbReference type="PATRIC" id="fig|56110.3.peg.1162"/>
<evidence type="ECO:0000259" key="10">
    <source>
        <dbReference type="PROSITE" id="PS52029"/>
    </source>
</evidence>
<dbReference type="PANTHER" id="PTHR30582">
    <property type="entry name" value="L,D-TRANSPEPTIDASE"/>
    <property type="match status" value="1"/>
</dbReference>
<keyword evidence="4" id="KW-0808">Transferase</keyword>
<dbReference type="InParanoid" id="K9TF93"/>
<dbReference type="GO" id="GO:0008360">
    <property type="term" value="P:regulation of cell shape"/>
    <property type="evidence" value="ECO:0007669"/>
    <property type="project" value="UniProtKB-UniRule"/>
</dbReference>
<evidence type="ECO:0000256" key="2">
    <source>
        <dbReference type="ARBA" id="ARBA00005992"/>
    </source>
</evidence>
<dbReference type="HOGENOM" id="CLU_042399_4_0_3"/>
<dbReference type="AlphaFoldDB" id="K9TF93"/>
<keyword evidence="12" id="KW-1185">Reference proteome</keyword>
<sequence>MLNSLSVFLEMCSPGLLGIKDKGMVRGEVLLLKFMRLTVSAAVLLLSMPSLAWGTAVPTEISVGNLSIPDLEWLPVLDPELPPLGEYSKFIPFEQELYPERVTEGVRLVIRLSERRVYVYRNDRVQTSYPIAVGKEGWETPTGQYEVMQMQRNPIWEHPWTGELVYPGPDNPLGPRWIGFWTDGRDLIGFHGTPNEELIGEAVSHGCVRMRNQDILSLYALVDLGTPVTVEP</sequence>
<organism evidence="11 12">
    <name type="scientific">Oscillatoria acuminata PCC 6304</name>
    <dbReference type="NCBI Taxonomy" id="56110"/>
    <lineage>
        <taxon>Bacteria</taxon>
        <taxon>Bacillati</taxon>
        <taxon>Cyanobacteriota</taxon>
        <taxon>Cyanophyceae</taxon>
        <taxon>Oscillatoriophycideae</taxon>
        <taxon>Oscillatoriales</taxon>
        <taxon>Oscillatoriaceae</taxon>
        <taxon>Oscillatoria</taxon>
    </lineage>
</organism>
<dbReference type="GO" id="GO:0018104">
    <property type="term" value="P:peptidoglycan-protein cross-linking"/>
    <property type="evidence" value="ECO:0007669"/>
    <property type="project" value="TreeGrafter"/>
</dbReference>
<dbReference type="GO" id="GO:0005576">
    <property type="term" value="C:extracellular region"/>
    <property type="evidence" value="ECO:0007669"/>
    <property type="project" value="TreeGrafter"/>
</dbReference>
<dbReference type="GO" id="GO:0071972">
    <property type="term" value="F:peptidoglycan L,D-transpeptidase activity"/>
    <property type="evidence" value="ECO:0007669"/>
    <property type="project" value="TreeGrafter"/>
</dbReference>
<evidence type="ECO:0000256" key="3">
    <source>
        <dbReference type="ARBA" id="ARBA00022676"/>
    </source>
</evidence>
<dbReference type="PANTHER" id="PTHR30582:SF24">
    <property type="entry name" value="L,D-TRANSPEPTIDASE ERFK_SRFK-RELATED"/>
    <property type="match status" value="1"/>
</dbReference>
<feature type="active site" description="Proton donor/acceptor" evidence="9">
    <location>
        <position position="191"/>
    </location>
</feature>
<feature type="domain" description="L,D-TPase catalytic" evidence="10">
    <location>
        <begin position="106"/>
        <end position="231"/>
    </location>
</feature>
<evidence type="ECO:0000256" key="7">
    <source>
        <dbReference type="ARBA" id="ARBA00022984"/>
    </source>
</evidence>
<dbReference type="EMBL" id="CP003607">
    <property type="protein sequence ID" value="AFY80694.1"/>
    <property type="molecule type" value="Genomic_DNA"/>
</dbReference>
<dbReference type="CDD" id="cd16913">
    <property type="entry name" value="YkuD_like"/>
    <property type="match status" value="1"/>
</dbReference>
<comment type="pathway">
    <text evidence="1 9">Cell wall biogenesis; peptidoglycan biosynthesis.</text>
</comment>
<proteinExistence type="inferred from homology"/>
<keyword evidence="8 9" id="KW-0961">Cell wall biogenesis/degradation</keyword>
<keyword evidence="7 9" id="KW-0573">Peptidoglycan synthesis</keyword>
<reference evidence="11 12" key="1">
    <citation type="submission" date="2012-06" db="EMBL/GenBank/DDBJ databases">
        <title>Finished chromosome of genome of Oscillatoria acuminata PCC 6304.</title>
        <authorList>
            <consortium name="US DOE Joint Genome Institute"/>
            <person name="Gugger M."/>
            <person name="Coursin T."/>
            <person name="Rippka R."/>
            <person name="Tandeau De Marsac N."/>
            <person name="Huntemann M."/>
            <person name="Wei C.-L."/>
            <person name="Han J."/>
            <person name="Detter J.C."/>
            <person name="Han C."/>
            <person name="Tapia R."/>
            <person name="Davenport K."/>
            <person name="Daligault H."/>
            <person name="Erkkila T."/>
            <person name="Gu W."/>
            <person name="Munk A.C.C."/>
            <person name="Teshima H."/>
            <person name="Xu Y."/>
            <person name="Chain P."/>
            <person name="Chen A."/>
            <person name="Krypides N."/>
            <person name="Mavromatis K."/>
            <person name="Markowitz V."/>
            <person name="Szeto E."/>
            <person name="Ivanova N."/>
            <person name="Mikhailova N."/>
            <person name="Ovchinnikova G."/>
            <person name="Pagani I."/>
            <person name="Pati A."/>
            <person name="Goodwin L."/>
            <person name="Peters L."/>
            <person name="Pitluck S."/>
            <person name="Woyke T."/>
            <person name="Kerfeld C."/>
        </authorList>
    </citation>
    <scope>NUCLEOTIDE SEQUENCE [LARGE SCALE GENOMIC DNA]</scope>
    <source>
        <strain evidence="11 12">PCC 6304</strain>
    </source>
</reference>
<accession>K9TF93</accession>
<dbReference type="STRING" id="56110.Oscil6304_0965"/>
<dbReference type="FunCoup" id="K9TF93">
    <property type="interactions" value="21"/>
</dbReference>
<dbReference type="Gene3D" id="2.40.440.10">
    <property type="entry name" value="L,D-transpeptidase catalytic domain-like"/>
    <property type="match status" value="1"/>
</dbReference>
<dbReference type="UniPathway" id="UPA00219"/>
<dbReference type="eggNOG" id="COG1376">
    <property type="taxonomic scope" value="Bacteria"/>
</dbReference>
<evidence type="ECO:0000256" key="6">
    <source>
        <dbReference type="ARBA" id="ARBA00022960"/>
    </source>
</evidence>
<dbReference type="RefSeq" id="WP_015147344.1">
    <property type="nucleotide sequence ID" value="NC_019693.1"/>
</dbReference>
<comment type="similarity">
    <text evidence="2">Belongs to the YkuD family.</text>
</comment>
<protein>
    <recommendedName>
        <fullName evidence="10">L,D-TPase catalytic domain-containing protein</fullName>
    </recommendedName>
</protein>
<evidence type="ECO:0000313" key="12">
    <source>
        <dbReference type="Proteomes" id="UP000010367"/>
    </source>
</evidence>
<gene>
    <name evidence="11" type="ORF">Oscil6304_0965</name>
</gene>
<name>K9TF93_9CYAN</name>
<dbReference type="InterPro" id="IPR050979">
    <property type="entry name" value="LD-transpeptidase"/>
</dbReference>
<dbReference type="GO" id="GO:0071555">
    <property type="term" value="P:cell wall organization"/>
    <property type="evidence" value="ECO:0007669"/>
    <property type="project" value="UniProtKB-UniRule"/>
</dbReference>
<dbReference type="PROSITE" id="PS52029">
    <property type="entry name" value="LD_TPASE"/>
    <property type="match status" value="1"/>
</dbReference>
<dbReference type="InterPro" id="IPR038063">
    <property type="entry name" value="Transpep_catalytic_dom"/>
</dbReference>
<evidence type="ECO:0000256" key="1">
    <source>
        <dbReference type="ARBA" id="ARBA00004752"/>
    </source>
</evidence>
<dbReference type="Proteomes" id="UP000010367">
    <property type="component" value="Chromosome"/>
</dbReference>
<feature type="active site" description="Nucleophile" evidence="9">
    <location>
        <position position="207"/>
    </location>
</feature>
<dbReference type="SUPFAM" id="SSF141523">
    <property type="entry name" value="L,D-transpeptidase catalytic domain-like"/>
    <property type="match status" value="1"/>
</dbReference>
<evidence type="ECO:0000256" key="9">
    <source>
        <dbReference type="PROSITE-ProRule" id="PRU01373"/>
    </source>
</evidence>
<dbReference type="GO" id="GO:0016757">
    <property type="term" value="F:glycosyltransferase activity"/>
    <property type="evidence" value="ECO:0007669"/>
    <property type="project" value="UniProtKB-KW"/>
</dbReference>
<evidence type="ECO:0000256" key="8">
    <source>
        <dbReference type="ARBA" id="ARBA00023316"/>
    </source>
</evidence>
<evidence type="ECO:0000313" key="11">
    <source>
        <dbReference type="EMBL" id="AFY80694.1"/>
    </source>
</evidence>
<evidence type="ECO:0000256" key="4">
    <source>
        <dbReference type="ARBA" id="ARBA00022679"/>
    </source>
</evidence>
<dbReference type="InterPro" id="IPR005490">
    <property type="entry name" value="LD_TPept_cat_dom"/>
</dbReference>
<dbReference type="KEGG" id="oac:Oscil6304_0965"/>
<keyword evidence="6 9" id="KW-0133">Cell shape</keyword>